<protein>
    <submittedName>
        <fullName evidence="1">Uncharacterized protein</fullName>
    </submittedName>
</protein>
<proteinExistence type="predicted"/>
<gene>
    <name evidence="1" type="primary">P0444A09.23</name>
</gene>
<accession>Q6ET31</accession>
<dbReference type="Proteomes" id="UP000000763">
    <property type="component" value="Chromosome 2"/>
</dbReference>
<name>Q6ET31_ORYSJ</name>
<evidence type="ECO:0000313" key="1">
    <source>
        <dbReference type="EMBL" id="BAD28189.1"/>
    </source>
</evidence>
<evidence type="ECO:0000313" key="2">
    <source>
        <dbReference type="Proteomes" id="UP000000763"/>
    </source>
</evidence>
<dbReference type="EMBL" id="AP004872">
    <property type="protein sequence ID" value="BAD28189.1"/>
    <property type="molecule type" value="Genomic_DNA"/>
</dbReference>
<dbReference type="AlphaFoldDB" id="Q6ET31"/>
<sequence>MPFIQTARMLGVVSAEIPPHRRAQWLPHHAARGCHQPFHFIRPSPLSFLLSAFSGAFYLSSMIAMATCSSCYEDASDYDICIACVSSPLILVSTMM</sequence>
<organism evidence="1 2">
    <name type="scientific">Oryza sativa subsp. japonica</name>
    <name type="common">Rice</name>
    <dbReference type="NCBI Taxonomy" id="39947"/>
    <lineage>
        <taxon>Eukaryota</taxon>
        <taxon>Viridiplantae</taxon>
        <taxon>Streptophyta</taxon>
        <taxon>Embryophyta</taxon>
        <taxon>Tracheophyta</taxon>
        <taxon>Spermatophyta</taxon>
        <taxon>Magnoliopsida</taxon>
        <taxon>Liliopsida</taxon>
        <taxon>Poales</taxon>
        <taxon>Poaceae</taxon>
        <taxon>BOP clade</taxon>
        <taxon>Oryzoideae</taxon>
        <taxon>Oryzeae</taxon>
        <taxon>Oryzinae</taxon>
        <taxon>Oryza</taxon>
        <taxon>Oryza sativa</taxon>
    </lineage>
</organism>
<reference evidence="2" key="1">
    <citation type="journal article" date="2005" name="Nature">
        <title>The map-based sequence of the rice genome.</title>
        <authorList>
            <consortium name="International rice genome sequencing project (IRGSP)"/>
            <person name="Matsumoto T."/>
            <person name="Wu J."/>
            <person name="Kanamori H."/>
            <person name="Katayose Y."/>
            <person name="Fujisawa M."/>
            <person name="Namiki N."/>
            <person name="Mizuno H."/>
            <person name="Yamamoto K."/>
            <person name="Antonio B.A."/>
            <person name="Baba T."/>
            <person name="Sakata K."/>
            <person name="Nagamura Y."/>
            <person name="Aoki H."/>
            <person name="Arikawa K."/>
            <person name="Arita K."/>
            <person name="Bito T."/>
            <person name="Chiden Y."/>
            <person name="Fujitsuka N."/>
            <person name="Fukunaka R."/>
            <person name="Hamada M."/>
            <person name="Harada C."/>
            <person name="Hayashi A."/>
            <person name="Hijishita S."/>
            <person name="Honda M."/>
            <person name="Hosokawa S."/>
            <person name="Ichikawa Y."/>
            <person name="Idonuma A."/>
            <person name="Iijima M."/>
            <person name="Ikeda M."/>
            <person name="Ikeno M."/>
            <person name="Ito K."/>
            <person name="Ito S."/>
            <person name="Ito T."/>
            <person name="Ito Y."/>
            <person name="Ito Y."/>
            <person name="Iwabuchi A."/>
            <person name="Kamiya K."/>
            <person name="Karasawa W."/>
            <person name="Kurita K."/>
            <person name="Katagiri S."/>
            <person name="Kikuta A."/>
            <person name="Kobayashi H."/>
            <person name="Kobayashi N."/>
            <person name="Machita K."/>
            <person name="Maehara T."/>
            <person name="Masukawa M."/>
            <person name="Mizubayashi T."/>
            <person name="Mukai Y."/>
            <person name="Nagasaki H."/>
            <person name="Nagata Y."/>
            <person name="Naito S."/>
            <person name="Nakashima M."/>
            <person name="Nakama Y."/>
            <person name="Nakamichi Y."/>
            <person name="Nakamura M."/>
            <person name="Meguro A."/>
            <person name="Negishi M."/>
            <person name="Ohta I."/>
            <person name="Ohta T."/>
            <person name="Okamoto M."/>
            <person name="Ono N."/>
            <person name="Saji S."/>
            <person name="Sakaguchi M."/>
            <person name="Sakai K."/>
            <person name="Shibata M."/>
            <person name="Shimokawa T."/>
            <person name="Song J."/>
            <person name="Takazaki Y."/>
            <person name="Terasawa K."/>
            <person name="Tsugane M."/>
            <person name="Tsuji K."/>
            <person name="Ueda S."/>
            <person name="Waki K."/>
            <person name="Yamagata H."/>
            <person name="Yamamoto M."/>
            <person name="Yamamoto S."/>
            <person name="Yamane H."/>
            <person name="Yoshiki S."/>
            <person name="Yoshihara R."/>
            <person name="Yukawa K."/>
            <person name="Zhong H."/>
            <person name="Yano M."/>
            <person name="Yuan Q."/>
            <person name="Ouyang S."/>
            <person name="Liu J."/>
            <person name="Jones K.M."/>
            <person name="Gansberger K."/>
            <person name="Moffat K."/>
            <person name="Hill J."/>
            <person name="Bera J."/>
            <person name="Fadrosh D."/>
            <person name="Jin S."/>
            <person name="Johri S."/>
            <person name="Kim M."/>
            <person name="Overton L."/>
            <person name="Reardon M."/>
            <person name="Tsitrin T."/>
            <person name="Vuong H."/>
            <person name="Weaver B."/>
            <person name="Ciecko A."/>
            <person name="Tallon L."/>
            <person name="Jackson J."/>
            <person name="Pai G."/>
            <person name="Aken S.V."/>
            <person name="Utterback T."/>
            <person name="Reidmuller S."/>
            <person name="Feldblyum T."/>
            <person name="Hsiao J."/>
            <person name="Zismann V."/>
            <person name="Iobst S."/>
            <person name="de Vazeille A.R."/>
            <person name="Buell C.R."/>
            <person name="Ying K."/>
            <person name="Li Y."/>
            <person name="Lu T."/>
            <person name="Huang Y."/>
            <person name="Zhao Q."/>
            <person name="Feng Q."/>
            <person name="Zhang L."/>
            <person name="Zhu J."/>
            <person name="Weng Q."/>
            <person name="Mu J."/>
            <person name="Lu Y."/>
            <person name="Fan D."/>
            <person name="Liu Y."/>
            <person name="Guan J."/>
            <person name="Zhang Y."/>
            <person name="Yu S."/>
            <person name="Liu X."/>
            <person name="Zhang Y."/>
            <person name="Hong G."/>
            <person name="Han B."/>
            <person name="Choisne N."/>
            <person name="Demange N."/>
            <person name="Orjeda G."/>
            <person name="Samain S."/>
            <person name="Cattolico L."/>
            <person name="Pelletier E."/>
            <person name="Couloux A."/>
            <person name="Segurens B."/>
            <person name="Wincker P."/>
            <person name="D'Hont A."/>
            <person name="Scarpelli C."/>
            <person name="Weissenbach J."/>
            <person name="Salanoubat M."/>
            <person name="Quetier F."/>
            <person name="Yu Y."/>
            <person name="Kim H.R."/>
            <person name="Rambo T."/>
            <person name="Currie J."/>
            <person name="Collura K."/>
            <person name="Luo M."/>
            <person name="Yang T."/>
            <person name="Ammiraju J.S.S."/>
            <person name="Engler F."/>
            <person name="Soderlund C."/>
            <person name="Wing R.A."/>
            <person name="Palmer L.E."/>
            <person name="de la Bastide M."/>
            <person name="Spiegel L."/>
            <person name="Nascimento L."/>
            <person name="Zutavern T."/>
            <person name="O'Shaughnessy A."/>
            <person name="Dike S."/>
            <person name="Dedhia N."/>
            <person name="Preston R."/>
            <person name="Balija V."/>
            <person name="McCombie W.R."/>
            <person name="Chow T."/>
            <person name="Chen H."/>
            <person name="Chung M."/>
            <person name="Chen C."/>
            <person name="Shaw J."/>
            <person name="Wu H."/>
            <person name="Hsiao K."/>
            <person name="Chao Y."/>
            <person name="Chu M."/>
            <person name="Cheng C."/>
            <person name="Hour A."/>
            <person name="Lee P."/>
            <person name="Lin S."/>
            <person name="Lin Y."/>
            <person name="Liou J."/>
            <person name="Liu S."/>
            <person name="Hsing Y."/>
            <person name="Raghuvanshi S."/>
            <person name="Mohanty A."/>
            <person name="Bharti A.K."/>
            <person name="Gaur A."/>
            <person name="Gupta V."/>
            <person name="Kumar D."/>
            <person name="Ravi V."/>
            <person name="Vij S."/>
            <person name="Kapur A."/>
            <person name="Khurana P."/>
            <person name="Khurana P."/>
            <person name="Khurana J.P."/>
            <person name="Tyagi A.K."/>
            <person name="Gaikwad K."/>
            <person name="Singh A."/>
            <person name="Dalal V."/>
            <person name="Srivastava S."/>
            <person name="Dixit A."/>
            <person name="Pal A.K."/>
            <person name="Ghazi I.A."/>
            <person name="Yadav M."/>
            <person name="Pandit A."/>
            <person name="Bhargava A."/>
            <person name="Sureshbabu K."/>
            <person name="Batra K."/>
            <person name="Sharma T.R."/>
            <person name="Mohapatra T."/>
            <person name="Singh N.K."/>
            <person name="Messing J."/>
            <person name="Nelson A.B."/>
            <person name="Fuks G."/>
            <person name="Kavchok S."/>
            <person name="Keizer G."/>
            <person name="Linton E."/>
            <person name="Llaca V."/>
            <person name="Song R."/>
            <person name="Tanyolac B."/>
            <person name="Young S."/>
            <person name="Ho-Il K."/>
            <person name="Hahn J.H."/>
            <person name="Sangsakoo G."/>
            <person name="Vanavichit A."/>
            <person name="de Mattos Luiz.A.T."/>
            <person name="Zimmer P.D."/>
            <person name="Malone G."/>
            <person name="Dellagostin O."/>
            <person name="de Oliveira A.C."/>
            <person name="Bevan M."/>
            <person name="Bancroft I."/>
            <person name="Minx P."/>
            <person name="Cordum H."/>
            <person name="Wilson R."/>
            <person name="Cheng Z."/>
            <person name="Jin W."/>
            <person name="Jiang J."/>
            <person name="Leong S.A."/>
            <person name="Iwama H."/>
            <person name="Gojobori T."/>
            <person name="Itoh T."/>
            <person name="Niimura Y."/>
            <person name="Fujii Y."/>
            <person name="Habara T."/>
            <person name="Sakai H."/>
            <person name="Sato Y."/>
            <person name="Wilson G."/>
            <person name="Kumar K."/>
            <person name="McCouch S."/>
            <person name="Juretic N."/>
            <person name="Hoen D."/>
            <person name="Wright S."/>
            <person name="Bruskiewich R."/>
            <person name="Bureau T."/>
            <person name="Miyao A."/>
            <person name="Hirochika H."/>
            <person name="Nishikawa T."/>
            <person name="Kadowaki K."/>
            <person name="Sugiura M."/>
            <person name="Burr B."/>
            <person name="Sasaki T."/>
        </authorList>
    </citation>
    <scope>NUCLEOTIDE SEQUENCE [LARGE SCALE GENOMIC DNA]</scope>
    <source>
        <strain evidence="2">cv. Nipponbare</strain>
    </source>
</reference>
<reference evidence="2" key="2">
    <citation type="journal article" date="2008" name="Nucleic Acids Res.">
        <title>The rice annotation project database (RAP-DB): 2008 update.</title>
        <authorList>
            <consortium name="The rice annotation project (RAP)"/>
        </authorList>
    </citation>
    <scope>GENOME REANNOTATION</scope>
    <source>
        <strain evidence="2">cv. Nipponbare</strain>
    </source>
</reference>